<dbReference type="InterPro" id="IPR021109">
    <property type="entry name" value="Peptidase_aspartic_dom_sf"/>
</dbReference>
<evidence type="ECO:0000256" key="6">
    <source>
        <dbReference type="PIRSR" id="PIRSR601461-1"/>
    </source>
</evidence>
<gene>
    <name evidence="10" type="ORF">Ae201684_012135</name>
</gene>
<feature type="active site" evidence="6">
    <location>
        <position position="281"/>
    </location>
</feature>
<name>A0A6G0WSH8_9STRA</name>
<comment type="caution">
    <text evidence="10">The sequence shown here is derived from an EMBL/GenBank/DDBJ whole genome shotgun (WGS) entry which is preliminary data.</text>
</comment>
<dbReference type="InterPro" id="IPR033121">
    <property type="entry name" value="PEPTIDASE_A1"/>
</dbReference>
<dbReference type="GO" id="GO:0012505">
    <property type="term" value="C:endomembrane system"/>
    <property type="evidence" value="ECO:0007669"/>
    <property type="project" value="UniProtKB-SubCell"/>
</dbReference>
<dbReference type="GO" id="GO:0004190">
    <property type="term" value="F:aspartic-type endopeptidase activity"/>
    <property type="evidence" value="ECO:0007669"/>
    <property type="project" value="UniProtKB-KW"/>
</dbReference>
<evidence type="ECO:0000259" key="9">
    <source>
        <dbReference type="PROSITE" id="PS51767"/>
    </source>
</evidence>
<comment type="subcellular location">
    <subcellularLocation>
        <location evidence="5">Endomembrane system</location>
        <topology evidence="5">Single-pass type I membrane protein</topology>
    </subcellularLocation>
</comment>
<dbReference type="SUPFAM" id="SSF50630">
    <property type="entry name" value="Acid proteases"/>
    <property type="match status" value="1"/>
</dbReference>
<dbReference type="GO" id="GO:0006508">
    <property type="term" value="P:proteolysis"/>
    <property type="evidence" value="ECO:0007669"/>
    <property type="project" value="UniProtKB-KW"/>
</dbReference>
<keyword evidence="3" id="KW-0732">Signal</keyword>
<evidence type="ECO:0000256" key="5">
    <source>
        <dbReference type="ARBA" id="ARBA00046288"/>
    </source>
</evidence>
<reference evidence="10 11" key="1">
    <citation type="submission" date="2019-07" db="EMBL/GenBank/DDBJ databases">
        <title>Genomics analysis of Aphanomyces spp. identifies a new class of oomycete effector associated with host adaptation.</title>
        <authorList>
            <person name="Gaulin E."/>
        </authorList>
    </citation>
    <scope>NUCLEOTIDE SEQUENCE [LARGE SCALE GENOMIC DNA]</scope>
    <source>
        <strain evidence="10 11">ATCC 201684</strain>
    </source>
</reference>
<evidence type="ECO:0000256" key="2">
    <source>
        <dbReference type="ARBA" id="ARBA00022670"/>
    </source>
</evidence>
<keyword evidence="4 7" id="KW-0378">Hydrolase</keyword>
<keyword evidence="8" id="KW-1133">Transmembrane helix</keyword>
<evidence type="ECO:0000256" key="1">
    <source>
        <dbReference type="ARBA" id="ARBA00007447"/>
    </source>
</evidence>
<keyword evidence="8" id="KW-0812">Transmembrane</keyword>
<evidence type="ECO:0000256" key="7">
    <source>
        <dbReference type="RuleBase" id="RU000454"/>
    </source>
</evidence>
<dbReference type="Pfam" id="PF00026">
    <property type="entry name" value="Asp"/>
    <property type="match status" value="1"/>
</dbReference>
<feature type="active site" evidence="6">
    <location>
        <position position="77"/>
    </location>
</feature>
<sequence length="482" mass="52458">MRPWVVGLAAVVVAVAASKNGIALRMRRLETTHEEAFLQNLKSEPEQRAVKTHLMLGQGVHSVEVYFGGQPRVLIVDTGSADTAFPCSDCSGCGGEHVNPFYTPTKSSSYVTCHENAALGFTKCKSCSTDDKCVFAESYVEGSGWEAFKVKDRVYFEGNPSVTADVVFGCMHTESGAFLSQQADGIMGMSQDPDAIFLQFFKSGATSMKGFSQCIAQSGGSMVIGGLDRSVHTPGAEMVFTPLRTTGYTYWTVSLDTITVGGHRVDVASSVYNANRGCVFDSGTTFVYLPSSVAAPFQAQWETAVKEAGLDERYTTYREGGEYLILTRATLNKLPTIEFTFANNATMRLPPSQYMVYDGDNMYTATLFFQDFAHATIIGASMLANHNVLYDMTNHRIGFAEANCDDTAAHTAMELITDIGGDTFTPEFTWLQLISQVPPVVAFVLGMVALYLVKEFSLAMTSRLERDDKADVGSAYLHVAEV</sequence>
<evidence type="ECO:0000313" key="10">
    <source>
        <dbReference type="EMBL" id="KAF0730435.1"/>
    </source>
</evidence>
<evidence type="ECO:0000256" key="4">
    <source>
        <dbReference type="ARBA" id="ARBA00022801"/>
    </source>
</evidence>
<evidence type="ECO:0000256" key="8">
    <source>
        <dbReference type="SAM" id="Phobius"/>
    </source>
</evidence>
<dbReference type="Proteomes" id="UP000481153">
    <property type="component" value="Unassembled WGS sequence"/>
</dbReference>
<protein>
    <recommendedName>
        <fullName evidence="9">Peptidase A1 domain-containing protein</fullName>
    </recommendedName>
</protein>
<keyword evidence="8" id="KW-0472">Membrane</keyword>
<proteinExistence type="inferred from homology"/>
<keyword evidence="2 7" id="KW-0645">Protease</keyword>
<dbReference type="InterPro" id="IPR001461">
    <property type="entry name" value="Aspartic_peptidase_A1"/>
</dbReference>
<dbReference type="InterPro" id="IPR001969">
    <property type="entry name" value="Aspartic_peptidase_AS"/>
</dbReference>
<dbReference type="PANTHER" id="PTHR13683">
    <property type="entry name" value="ASPARTYL PROTEASES"/>
    <property type="match status" value="1"/>
</dbReference>
<dbReference type="VEuPathDB" id="FungiDB:AeMF1_015954"/>
<feature type="domain" description="Peptidase A1" evidence="9">
    <location>
        <begin position="61"/>
        <end position="400"/>
    </location>
</feature>
<keyword evidence="11" id="KW-1185">Reference proteome</keyword>
<evidence type="ECO:0000313" key="11">
    <source>
        <dbReference type="Proteomes" id="UP000481153"/>
    </source>
</evidence>
<dbReference type="PROSITE" id="PS00141">
    <property type="entry name" value="ASP_PROTEASE"/>
    <property type="match status" value="1"/>
</dbReference>
<dbReference type="AlphaFoldDB" id="A0A6G0WSH8"/>
<organism evidence="10 11">
    <name type="scientific">Aphanomyces euteiches</name>
    <dbReference type="NCBI Taxonomy" id="100861"/>
    <lineage>
        <taxon>Eukaryota</taxon>
        <taxon>Sar</taxon>
        <taxon>Stramenopiles</taxon>
        <taxon>Oomycota</taxon>
        <taxon>Saprolegniomycetes</taxon>
        <taxon>Saprolegniales</taxon>
        <taxon>Verrucalvaceae</taxon>
        <taxon>Aphanomyces</taxon>
    </lineage>
</organism>
<accession>A0A6G0WSH8</accession>
<keyword evidence="7" id="KW-0064">Aspartyl protease</keyword>
<comment type="similarity">
    <text evidence="1 7">Belongs to the peptidase A1 family.</text>
</comment>
<feature type="transmembrane region" description="Helical" evidence="8">
    <location>
        <begin position="433"/>
        <end position="453"/>
    </location>
</feature>
<dbReference type="Gene3D" id="2.40.70.10">
    <property type="entry name" value="Acid Proteases"/>
    <property type="match status" value="2"/>
</dbReference>
<dbReference type="PROSITE" id="PS51767">
    <property type="entry name" value="PEPTIDASE_A1"/>
    <property type="match status" value="1"/>
</dbReference>
<evidence type="ECO:0000256" key="3">
    <source>
        <dbReference type="ARBA" id="ARBA00022729"/>
    </source>
</evidence>
<dbReference type="PRINTS" id="PR00792">
    <property type="entry name" value="PEPSIN"/>
</dbReference>
<dbReference type="EMBL" id="VJMJ01000154">
    <property type="protein sequence ID" value="KAF0730435.1"/>
    <property type="molecule type" value="Genomic_DNA"/>
</dbReference>
<dbReference type="PANTHER" id="PTHR13683:SF375">
    <property type="entry name" value="PEPTIDASE A1 DOMAIN-CONTAINING PROTEIN"/>
    <property type="match status" value="1"/>
</dbReference>